<accession>A0A7J6ME46</accession>
<reference evidence="4 5" key="1">
    <citation type="submission" date="2020-04" db="EMBL/GenBank/DDBJ databases">
        <title>Perkinsus olseni comparative genomics.</title>
        <authorList>
            <person name="Bogema D.R."/>
        </authorList>
    </citation>
    <scope>NUCLEOTIDE SEQUENCE [LARGE SCALE GENOMIC DNA]</scope>
    <source>
        <strain evidence="4">ATCC PRA-31</strain>
    </source>
</reference>
<proteinExistence type="predicted"/>
<evidence type="ECO:0000313" key="4">
    <source>
        <dbReference type="EMBL" id="KAF4669686.1"/>
    </source>
</evidence>
<dbReference type="Proteomes" id="UP000572268">
    <property type="component" value="Unassembled WGS sequence"/>
</dbReference>
<dbReference type="Pfam" id="PF07786">
    <property type="entry name" value="HGSNAT_cat"/>
    <property type="match status" value="1"/>
</dbReference>
<feature type="coiled-coil region" evidence="1">
    <location>
        <begin position="372"/>
        <end position="469"/>
    </location>
</feature>
<feature type="transmembrane region" description="Helical" evidence="2">
    <location>
        <begin position="259"/>
        <end position="279"/>
    </location>
</feature>
<dbReference type="EMBL" id="JABANN010000135">
    <property type="protein sequence ID" value="KAF4669686.1"/>
    <property type="molecule type" value="Genomic_DNA"/>
</dbReference>
<feature type="transmembrane region" description="Helical" evidence="2">
    <location>
        <begin position="168"/>
        <end position="186"/>
    </location>
</feature>
<feature type="transmembrane region" description="Helical" evidence="2">
    <location>
        <begin position="68"/>
        <end position="85"/>
    </location>
</feature>
<dbReference type="InterPro" id="IPR012429">
    <property type="entry name" value="HGSNAT_cat"/>
</dbReference>
<dbReference type="PANTHER" id="PTHR31061">
    <property type="entry name" value="LD22376P"/>
    <property type="match status" value="1"/>
</dbReference>
<evidence type="ECO:0000259" key="3">
    <source>
        <dbReference type="Pfam" id="PF07786"/>
    </source>
</evidence>
<dbReference type="InterPro" id="IPR011992">
    <property type="entry name" value="EF-hand-dom_pair"/>
</dbReference>
<gene>
    <name evidence="4" type="ORF">FOL46_001265</name>
</gene>
<dbReference type="AlphaFoldDB" id="A0A7J6ME46"/>
<feature type="transmembrane region" description="Helical" evidence="2">
    <location>
        <begin position="227"/>
        <end position="247"/>
    </location>
</feature>
<comment type="caution">
    <text evidence="4">The sequence shown here is derived from an EMBL/GenBank/DDBJ whole genome shotgun (WGS) entry which is preliminary data.</text>
</comment>
<evidence type="ECO:0000256" key="1">
    <source>
        <dbReference type="SAM" id="Coils"/>
    </source>
</evidence>
<name>A0A7J6ME46_PEROL</name>
<organism evidence="4 5">
    <name type="scientific">Perkinsus olseni</name>
    <name type="common">Perkinsus atlanticus</name>
    <dbReference type="NCBI Taxonomy" id="32597"/>
    <lineage>
        <taxon>Eukaryota</taxon>
        <taxon>Sar</taxon>
        <taxon>Alveolata</taxon>
        <taxon>Perkinsozoa</taxon>
        <taxon>Perkinsea</taxon>
        <taxon>Perkinsida</taxon>
        <taxon>Perkinsidae</taxon>
        <taxon>Perkinsus</taxon>
    </lineage>
</organism>
<sequence length="1113" mass="122140">MAQARAHSSSSNAMRLLQASAAPAPARVVAVDVMRGIVMSLMLIVDVCGKVVPSIGHAPWHGFHLADIVMPGFIFVVGASVSLASPPSIIRVISRCTKLILFGILIQGRWIPQIDSLSFGLDLYSFRAPGILQRIAVCYAAGVFLGKLVLDVGDNATLTGAIKNHSRVLAVGLGCIVLHWAIMLLGPQPEGCPLGSLTPECNTAGYIDRLVFGDHHMYNPMWDPEGLLSTLPTLATVSLGLTCGQLVKAQPSPREITQLVFCGLLLAILGAGLGTFIPINKALWTPSYCILTGGVCVSALGSVYWADPITGNVLYVVSRGYTLPSVMLTYTLLQLGLWVAVCVYEDSGSSESCTESGSSTGEDELASSIAGAQLAETAIAEAEKALRAALEKLKVMQERADAAEADLDRANNEIEKERSEREYETRAHAEELQQVREAEGKARVELERLAATQSTAAELEAAKQETEALSHRVEQWEAWYRDNYEQSLGVVQAKVDRLKATWDESLRGFRGGSFVELEQFVEESQRSRKLLLGGKSSQRFPCTDASSSTLEDFKKQLVLRHGSLTNAWRQSLDVEGEGRIPFMTFCRTAREIGFARSVKQLWRRLDVWQTGFITLSSLDEAAGHHLQRFREALVEKYGGLSEGWDALDPAATGLIAVADFASRCRETLELSNGKEVATILDLERGGIVTLEDIDRSVFERWVRSAAVGEASGSVSFKLLQRLARHHRLDSETLEPEAFSPSRGSIKFLAQLRRDYGTLGRAWSLVMDSSSRGSITFLEFARVFRAMGYEGGVKCLWLRLKGGTGPLLLDHIDPDAAVLIADFKGALRRTAGSLAAGWRKCIDPKGGGRVSWRGWCEALHSRGSSQLPARFNDVEIRELFELFDPDRCGFVTLEDVDRREFQEAIRSAYTSSSAPSIETYAKTVEILSTLPSPQGTGDDLELYPVEQFKQALERSFGSVLRAWIRCFDEHGTTRISFPSFCGVATAFGFPGRLKQLWLHLGELPEGGITLQSVDPQAYDLIMRFRQGVQAKHRSLAEAWITSLHSDAHGRVDPDVFISQCERRELLDGFTKADAQMLLHELCIGDTGSLSIVELDPQALGPFKDLRKKLLSSHV</sequence>
<dbReference type="SUPFAM" id="SSF47473">
    <property type="entry name" value="EF-hand"/>
    <property type="match status" value="2"/>
</dbReference>
<feature type="transmembrane region" description="Helical" evidence="2">
    <location>
        <begin position="285"/>
        <end position="306"/>
    </location>
</feature>
<protein>
    <recommendedName>
        <fullName evidence="3">Heparan-alpha-glucosaminide N-acetyltransferase catalytic domain-containing protein</fullName>
    </recommendedName>
</protein>
<evidence type="ECO:0000256" key="2">
    <source>
        <dbReference type="SAM" id="Phobius"/>
    </source>
</evidence>
<dbReference type="Gene3D" id="1.10.238.10">
    <property type="entry name" value="EF-hand"/>
    <property type="match status" value="1"/>
</dbReference>
<feature type="transmembrane region" description="Helical" evidence="2">
    <location>
        <begin position="318"/>
        <end position="341"/>
    </location>
</feature>
<keyword evidence="2" id="KW-1133">Transmembrane helix</keyword>
<evidence type="ECO:0000313" key="5">
    <source>
        <dbReference type="Proteomes" id="UP000572268"/>
    </source>
</evidence>
<keyword evidence="2" id="KW-0472">Membrane</keyword>
<dbReference type="PANTHER" id="PTHR31061:SF24">
    <property type="entry name" value="LD22376P"/>
    <property type="match status" value="1"/>
</dbReference>
<keyword evidence="1" id="KW-0175">Coiled coil</keyword>
<keyword evidence="2" id="KW-0812">Transmembrane</keyword>
<feature type="domain" description="Heparan-alpha-glucosaminide N-acetyltransferase catalytic" evidence="3">
    <location>
        <begin position="27"/>
        <end position="144"/>
    </location>
</feature>